<name>A0ABW2A148_9GAMM</name>
<accession>A0ABW2A148</accession>
<feature type="transmembrane region" description="Helical" evidence="1">
    <location>
        <begin position="65"/>
        <end position="86"/>
    </location>
</feature>
<dbReference type="Pfam" id="PF09997">
    <property type="entry name" value="DUF2238"/>
    <property type="match status" value="1"/>
</dbReference>
<feature type="transmembrane region" description="Helical" evidence="1">
    <location>
        <begin position="136"/>
        <end position="162"/>
    </location>
</feature>
<reference evidence="3" key="1">
    <citation type="journal article" date="2019" name="Int. J. Syst. Evol. Microbiol.">
        <title>The Global Catalogue of Microorganisms (GCM) 10K type strain sequencing project: providing services to taxonomists for standard genome sequencing and annotation.</title>
        <authorList>
            <consortium name="The Broad Institute Genomics Platform"/>
            <consortium name="The Broad Institute Genome Sequencing Center for Infectious Disease"/>
            <person name="Wu L."/>
            <person name="Ma J."/>
        </authorList>
    </citation>
    <scope>NUCLEOTIDE SEQUENCE [LARGE SCALE GENOMIC DNA]</scope>
    <source>
        <strain evidence="3">NBRC 111756</strain>
    </source>
</reference>
<dbReference type="InterPro" id="IPR058534">
    <property type="entry name" value="YjdF"/>
</dbReference>
<evidence type="ECO:0000313" key="3">
    <source>
        <dbReference type="Proteomes" id="UP001596422"/>
    </source>
</evidence>
<evidence type="ECO:0000313" key="2">
    <source>
        <dbReference type="EMBL" id="MFC6671079.1"/>
    </source>
</evidence>
<keyword evidence="1" id="KW-0812">Transmembrane</keyword>
<dbReference type="EMBL" id="JBHSWE010000001">
    <property type="protein sequence ID" value="MFC6671079.1"/>
    <property type="molecule type" value="Genomic_DNA"/>
</dbReference>
<feature type="transmembrane region" description="Helical" evidence="1">
    <location>
        <begin position="12"/>
        <end position="29"/>
    </location>
</feature>
<comment type="caution">
    <text evidence="2">The sequence shown here is derived from an EMBL/GenBank/DDBJ whole genome shotgun (WGS) entry which is preliminary data.</text>
</comment>
<feature type="transmembrane region" description="Helical" evidence="1">
    <location>
        <begin position="182"/>
        <end position="200"/>
    </location>
</feature>
<dbReference type="Proteomes" id="UP001596422">
    <property type="component" value="Unassembled WGS sequence"/>
</dbReference>
<keyword evidence="1" id="KW-1133">Transmembrane helix</keyword>
<gene>
    <name evidence="2" type="ORF">ACFQDL_14135</name>
</gene>
<dbReference type="PIRSF" id="PIRSF020606">
    <property type="entry name" value="UCP020606"/>
    <property type="match status" value="1"/>
</dbReference>
<keyword evidence="3" id="KW-1185">Reference proteome</keyword>
<sequence>MLQRTVKRLSPGALLWLLLFSIVLTWSAIGPRDRLTWWLEVLPALLALLLLAATRRPFPLTKLSYVLILLHCFILMVGGHYTYAEVPLFDQLADWFGWTRNNYDKIGHLAQGFVPAIVARELLLRKRVVNGNGWRVLFVLCFCLALSAFYELIEWWVALLSASAAESFLGTQGYVWDTQSDMLMALIGAGLALLTLSRLHDRQMAPLMDRSP</sequence>
<proteinExistence type="predicted"/>
<dbReference type="InterPro" id="IPR014509">
    <property type="entry name" value="YjdF-like"/>
</dbReference>
<dbReference type="RefSeq" id="WP_379909589.1">
    <property type="nucleotide sequence ID" value="NZ_JBHSWE010000001.1"/>
</dbReference>
<feature type="transmembrane region" description="Helical" evidence="1">
    <location>
        <begin position="35"/>
        <end position="53"/>
    </location>
</feature>
<organism evidence="2 3">
    <name type="scientific">Marinobacterium aestuariivivens</name>
    <dbReference type="NCBI Taxonomy" id="1698799"/>
    <lineage>
        <taxon>Bacteria</taxon>
        <taxon>Pseudomonadati</taxon>
        <taxon>Pseudomonadota</taxon>
        <taxon>Gammaproteobacteria</taxon>
        <taxon>Oceanospirillales</taxon>
        <taxon>Oceanospirillaceae</taxon>
        <taxon>Marinobacterium</taxon>
    </lineage>
</organism>
<protein>
    <submittedName>
        <fullName evidence="2">DUF2238 domain-containing protein</fullName>
    </submittedName>
</protein>
<keyword evidence="1" id="KW-0472">Membrane</keyword>
<evidence type="ECO:0000256" key="1">
    <source>
        <dbReference type="SAM" id="Phobius"/>
    </source>
</evidence>
<feature type="transmembrane region" description="Helical" evidence="1">
    <location>
        <begin position="106"/>
        <end position="124"/>
    </location>
</feature>